<evidence type="ECO:0000313" key="1">
    <source>
        <dbReference type="EMBL" id="WRW30370.1"/>
    </source>
</evidence>
<keyword evidence="2" id="KW-1185">Reference proteome</keyword>
<dbReference type="EMBL" id="CP142124">
    <property type="protein sequence ID" value="WRW30370.1"/>
    <property type="molecule type" value="Genomic_DNA"/>
</dbReference>
<proteinExistence type="predicted"/>
<reference evidence="1 2" key="1">
    <citation type="submission" date="2024-01" db="EMBL/GenBank/DDBJ databases">
        <title>AV1 has a protective and therapeutic effect against plant viruses.</title>
        <authorList>
            <person name="Wang F."/>
        </authorList>
    </citation>
    <scope>NUCLEOTIDE SEQUENCE [LARGE SCALE GENOMIC DNA]</scope>
    <source>
        <strain evidence="1 2">AV1</strain>
    </source>
</reference>
<evidence type="ECO:0000313" key="2">
    <source>
        <dbReference type="Proteomes" id="UP001330482"/>
    </source>
</evidence>
<dbReference type="RefSeq" id="WP_326467695.1">
    <property type="nucleotide sequence ID" value="NZ_CP142124.1"/>
</dbReference>
<gene>
    <name evidence="1" type="ORF">VPX56_16410</name>
</gene>
<protein>
    <submittedName>
        <fullName evidence="1">Uncharacterized protein</fullName>
    </submittedName>
</protein>
<name>A0ABZ1DCQ2_9ENTR</name>
<accession>A0ABZ1DCQ2</accession>
<organism evidence="1 2">
    <name type="scientific">Enterobacter wuhouensis</name>
    <dbReference type="NCBI Taxonomy" id="2529381"/>
    <lineage>
        <taxon>Bacteria</taxon>
        <taxon>Pseudomonadati</taxon>
        <taxon>Pseudomonadota</taxon>
        <taxon>Gammaproteobacteria</taxon>
        <taxon>Enterobacterales</taxon>
        <taxon>Enterobacteriaceae</taxon>
        <taxon>Enterobacter</taxon>
    </lineage>
</organism>
<dbReference type="Proteomes" id="UP001330482">
    <property type="component" value="Chromosome"/>
</dbReference>
<sequence length="44" mass="4688">MATSKNAGWRFAYPAYKTVGPCKHSAAGQYDDSVGPRKRSAAGQ</sequence>